<dbReference type="PROSITE" id="PS50297">
    <property type="entry name" value="ANK_REP_REGION"/>
    <property type="match status" value="2"/>
</dbReference>
<dbReference type="SUPFAM" id="SSF54928">
    <property type="entry name" value="RNA-binding domain, RBD"/>
    <property type="match status" value="1"/>
</dbReference>
<dbReference type="EMBL" id="QUTF01009197">
    <property type="protein sequence ID" value="RHZ37904.1"/>
    <property type="molecule type" value="Genomic_DNA"/>
</dbReference>
<protein>
    <submittedName>
        <fullName evidence="5">Uncharacterized protein</fullName>
    </submittedName>
</protein>
<evidence type="ECO:0000313" key="5">
    <source>
        <dbReference type="EMBL" id="RHY05682.1"/>
    </source>
</evidence>
<dbReference type="Proteomes" id="UP000286510">
    <property type="component" value="Unassembled WGS sequence"/>
</dbReference>
<evidence type="ECO:0000256" key="4">
    <source>
        <dbReference type="SAM" id="MobiDB-lite"/>
    </source>
</evidence>
<keyword evidence="2 3" id="KW-0040">ANK repeat</keyword>
<dbReference type="Gene3D" id="1.25.40.20">
    <property type="entry name" value="Ankyrin repeat-containing domain"/>
    <property type="match status" value="1"/>
</dbReference>
<dbReference type="GO" id="GO:0003676">
    <property type="term" value="F:nucleic acid binding"/>
    <property type="evidence" value="ECO:0007669"/>
    <property type="project" value="InterPro"/>
</dbReference>
<dbReference type="PROSITE" id="PS50088">
    <property type="entry name" value="ANK_REPEAT"/>
    <property type="match status" value="2"/>
</dbReference>
<evidence type="ECO:0000256" key="2">
    <source>
        <dbReference type="ARBA" id="ARBA00023043"/>
    </source>
</evidence>
<dbReference type="SUPFAM" id="SSF48403">
    <property type="entry name" value="Ankyrin repeat"/>
    <property type="match status" value="1"/>
</dbReference>
<organism evidence="5 7">
    <name type="scientific">Aphanomyces astaci</name>
    <name type="common">Crayfish plague agent</name>
    <dbReference type="NCBI Taxonomy" id="112090"/>
    <lineage>
        <taxon>Eukaryota</taxon>
        <taxon>Sar</taxon>
        <taxon>Stramenopiles</taxon>
        <taxon>Oomycota</taxon>
        <taxon>Saprolegniomycetes</taxon>
        <taxon>Saprolegniales</taxon>
        <taxon>Verrucalvaceae</taxon>
        <taxon>Aphanomyces</taxon>
    </lineage>
</organism>
<dbReference type="EMBL" id="QUSZ01006461">
    <property type="protein sequence ID" value="RHY05682.1"/>
    <property type="molecule type" value="Genomic_DNA"/>
</dbReference>
<evidence type="ECO:0000313" key="8">
    <source>
        <dbReference type="Proteomes" id="UP000286510"/>
    </source>
</evidence>
<feature type="repeat" description="ANK" evidence="3">
    <location>
        <begin position="56"/>
        <end position="88"/>
    </location>
</feature>
<feature type="region of interest" description="Disordered" evidence="4">
    <location>
        <begin position="211"/>
        <end position="234"/>
    </location>
</feature>
<dbReference type="InterPro" id="IPR002110">
    <property type="entry name" value="Ankyrin_rpt"/>
</dbReference>
<evidence type="ECO:0000256" key="1">
    <source>
        <dbReference type="ARBA" id="ARBA00022737"/>
    </source>
</evidence>
<dbReference type="Proteomes" id="UP000265427">
    <property type="component" value="Unassembled WGS sequence"/>
</dbReference>
<proteinExistence type="predicted"/>
<name>A0A397ADI6_APHAT</name>
<accession>A0A397ADI6</accession>
<evidence type="ECO:0000256" key="3">
    <source>
        <dbReference type="PROSITE-ProRule" id="PRU00023"/>
    </source>
</evidence>
<dbReference type="InterPro" id="IPR050776">
    <property type="entry name" value="Ank_Repeat/CDKN_Inhibitor"/>
</dbReference>
<dbReference type="AlphaFoldDB" id="A0A397ADI6"/>
<keyword evidence="1" id="KW-0677">Repeat</keyword>
<feature type="repeat" description="ANK" evidence="3">
    <location>
        <begin position="89"/>
        <end position="121"/>
    </location>
</feature>
<dbReference type="VEuPathDB" id="FungiDB:H257_02422"/>
<dbReference type="Pfam" id="PF13637">
    <property type="entry name" value="Ank_4"/>
    <property type="match status" value="1"/>
</dbReference>
<sequence>MSIRLFTAGRLKGQAFVDFPSIELATLAQSLVHGVVLDEKPLIVVYPSLTVGSTSNDLQLLQRAARKGRHDLVASLIMNGADINATDSNGHTAAHQAARNGRVQVLEVLHALGADLNKCSLRGVSIAHQAAFGGHLVFLKRLMDFDVRVDLVDASDLTPLEVAMREKQWHVVEFLECIYSRLELLPQPAAVASTLDQELMTMLGAAPLEFPSSPSAVHHDSHDDSNNEAEQDDLHRHCSADEMHTSSLRLHSLLSFSQDGDVEEKSTSPHATYGRRKRSATAAALDDDAFPTTPVHEPPSSTDVDVSWPHHPRSSYSSHMMSLPPIASPSSWKTMPLNPTRSNAVSWRGSKHDSRSPETQSGDASEDQLVDNNEEPIVSGLVTVYHLLYDM</sequence>
<dbReference type="InterPro" id="IPR036770">
    <property type="entry name" value="Ankyrin_rpt-contain_sf"/>
</dbReference>
<evidence type="ECO:0000313" key="7">
    <source>
        <dbReference type="Proteomes" id="UP000265427"/>
    </source>
</evidence>
<dbReference type="VEuPathDB" id="FungiDB:H257_02424"/>
<reference evidence="7 8" key="1">
    <citation type="submission" date="2018-08" db="EMBL/GenBank/DDBJ databases">
        <title>Aphanomyces genome sequencing and annotation.</title>
        <authorList>
            <person name="Minardi D."/>
            <person name="Oidtmann B."/>
            <person name="Van Der Giezen M."/>
            <person name="Studholme D.J."/>
        </authorList>
    </citation>
    <scope>NUCLEOTIDE SEQUENCE [LARGE SCALE GENOMIC DNA]</scope>
    <source>
        <strain evidence="6 8">FDL457</strain>
        <strain evidence="5 7">Kv</strain>
    </source>
</reference>
<dbReference type="PANTHER" id="PTHR24201">
    <property type="entry name" value="ANK_REP_REGION DOMAIN-CONTAINING PROTEIN"/>
    <property type="match status" value="1"/>
</dbReference>
<gene>
    <name evidence="6" type="ORF">DYB26_004180</name>
    <name evidence="5" type="ORF">DYB36_000271</name>
</gene>
<evidence type="ECO:0000313" key="6">
    <source>
        <dbReference type="EMBL" id="RHZ37904.1"/>
    </source>
</evidence>
<feature type="region of interest" description="Disordered" evidence="4">
    <location>
        <begin position="259"/>
        <end position="372"/>
    </location>
</feature>
<dbReference type="InterPro" id="IPR035979">
    <property type="entry name" value="RBD_domain_sf"/>
</dbReference>
<dbReference type="InterPro" id="IPR012677">
    <property type="entry name" value="Nucleotide-bd_a/b_plait_sf"/>
</dbReference>
<feature type="compositionally biased region" description="Polar residues" evidence="4">
    <location>
        <begin position="328"/>
        <end position="345"/>
    </location>
</feature>
<dbReference type="SMART" id="SM00248">
    <property type="entry name" value="ANK"/>
    <property type="match status" value="4"/>
</dbReference>
<dbReference type="Gene3D" id="3.30.70.330">
    <property type="match status" value="1"/>
</dbReference>
<comment type="caution">
    <text evidence="5">The sequence shown here is derived from an EMBL/GenBank/DDBJ whole genome shotgun (WGS) entry which is preliminary data.</text>
</comment>